<feature type="transmembrane region" description="Helical" evidence="7">
    <location>
        <begin position="330"/>
        <end position="350"/>
    </location>
</feature>
<feature type="transmembrane region" description="Helical" evidence="7">
    <location>
        <begin position="452"/>
        <end position="473"/>
    </location>
</feature>
<comment type="subcellular location">
    <subcellularLocation>
        <location evidence="1">Membrane</location>
        <topology evidence="1">Multi-pass membrane protein</topology>
    </subcellularLocation>
</comment>
<evidence type="ECO:0000256" key="3">
    <source>
        <dbReference type="ARBA" id="ARBA00022692"/>
    </source>
</evidence>
<feature type="signal peptide" evidence="7">
    <location>
        <begin position="1"/>
        <end position="25"/>
    </location>
</feature>
<feature type="transmembrane region" description="Helical" evidence="7">
    <location>
        <begin position="556"/>
        <end position="584"/>
    </location>
</feature>
<comment type="caution">
    <text evidence="8">The sequence shown here is derived from an EMBL/GenBank/DDBJ whole genome shotgun (WGS) entry which is preliminary data.</text>
</comment>
<organism evidence="8 9">
    <name type="scientific">Anaeramoeba flamelloides</name>
    <dbReference type="NCBI Taxonomy" id="1746091"/>
    <lineage>
        <taxon>Eukaryota</taxon>
        <taxon>Metamonada</taxon>
        <taxon>Anaeramoebidae</taxon>
        <taxon>Anaeramoeba</taxon>
    </lineage>
</organism>
<evidence type="ECO:0000256" key="7">
    <source>
        <dbReference type="RuleBase" id="RU363079"/>
    </source>
</evidence>
<evidence type="ECO:0000256" key="6">
    <source>
        <dbReference type="ARBA" id="ARBA00023136"/>
    </source>
</evidence>
<feature type="transmembrane region" description="Helical" evidence="7">
    <location>
        <begin position="485"/>
        <end position="512"/>
    </location>
</feature>
<feature type="transmembrane region" description="Helical" evidence="7">
    <location>
        <begin position="291"/>
        <end position="318"/>
    </location>
</feature>
<feature type="transmembrane region" description="Helical" evidence="7">
    <location>
        <begin position="220"/>
        <end position="241"/>
    </location>
</feature>
<evidence type="ECO:0000256" key="1">
    <source>
        <dbReference type="ARBA" id="ARBA00004141"/>
    </source>
</evidence>
<keyword evidence="5 7" id="KW-1133">Transmembrane helix</keyword>
<name>A0AAV7Y6P3_9EUKA</name>
<dbReference type="InterPro" id="IPR004240">
    <property type="entry name" value="EMP70"/>
</dbReference>
<evidence type="ECO:0000313" key="8">
    <source>
        <dbReference type="EMBL" id="KAJ3425506.1"/>
    </source>
</evidence>
<keyword evidence="6 7" id="KW-0472">Membrane</keyword>
<dbReference type="AlphaFoldDB" id="A0AAV7Y6P3"/>
<evidence type="ECO:0000256" key="2">
    <source>
        <dbReference type="ARBA" id="ARBA00005227"/>
    </source>
</evidence>
<dbReference type="EMBL" id="JANTQA010000070">
    <property type="protein sequence ID" value="KAJ3425506.1"/>
    <property type="molecule type" value="Genomic_DNA"/>
</dbReference>
<dbReference type="Proteomes" id="UP001146793">
    <property type="component" value="Unassembled WGS sequence"/>
</dbReference>
<accession>A0AAV7Y6P3</accession>
<feature type="transmembrane region" description="Helical" evidence="7">
    <location>
        <begin position="362"/>
        <end position="383"/>
    </location>
</feature>
<protein>
    <recommendedName>
        <fullName evidence="7">Transmembrane 9 superfamily member</fullName>
    </recommendedName>
</protein>
<dbReference type="Pfam" id="PF02990">
    <property type="entry name" value="EMP70"/>
    <property type="match status" value="1"/>
</dbReference>
<dbReference type="PANTHER" id="PTHR10766:SF41">
    <property type="entry name" value="TRANSMEMBRANE 9 SUPERFAMILY MEMBER 3"/>
    <property type="match status" value="1"/>
</dbReference>
<evidence type="ECO:0000313" key="9">
    <source>
        <dbReference type="Proteomes" id="UP001146793"/>
    </source>
</evidence>
<sequence length="594" mass="69765">MSLSYQQTLFLFLITICCTTNFVQCDLESHHYEDGEKLHFYQNKIGKLENPQQTYEYSRLPFCQRKHEDFNLPKESLGSSFQGNKLFYSGMKARFKKDTKYSVLCKQTLTQDDVEKFTTAVQENFWFEMYFDSLPIWGMIGKVDKENEQVSLFTHKSFTILFNDDRVIEVNLVNEGLVSIIPNEELVFTYSINWVETDKTFSERFEKYLNNDFFHHKIHWFSLVNSFVMVLIIVVIVFIILSNILKKDYAKFTQDMYDYENIFENGFDTEFIDETGWKQLSGEIHRIPSQLTFLASLFGIGIQNLVIIILFIIINLIGQFYQHRGSSANIIIGVFIVSSPVSGYISSAYYAYNRATEWKKTLAITILFQPVTYFIIIFFLNLVSTFNKTTSMVPFRAMVILVLLWLFLCVPLTVVGNFFGRNWNIFDTSKLRIISKTNPKPIPTKRWYLQSWFLQLCGGFLPFLSILIELYFLMTSFWNFKFHYLFGFIFLVLVILVIVISSVSVVIIYIFLNSGDYKWQWMAFLSSASTSLYVWLYSFFYFFTRTAMSGFFQTSFYFGYMTVFCIFFGLICGSIGLISSRIFIIQIYKNLKID</sequence>
<dbReference type="GO" id="GO:0016020">
    <property type="term" value="C:membrane"/>
    <property type="evidence" value="ECO:0007669"/>
    <property type="project" value="UniProtKB-SubCell"/>
</dbReference>
<gene>
    <name evidence="8" type="ORF">M0812_27951</name>
</gene>
<keyword evidence="4 7" id="KW-0732">Signal</keyword>
<feature type="transmembrane region" description="Helical" evidence="7">
    <location>
        <begin position="395"/>
        <end position="420"/>
    </location>
</feature>
<feature type="transmembrane region" description="Helical" evidence="7">
    <location>
        <begin position="524"/>
        <end position="544"/>
    </location>
</feature>
<dbReference type="PANTHER" id="PTHR10766">
    <property type="entry name" value="TRANSMEMBRANE 9 SUPERFAMILY PROTEIN"/>
    <property type="match status" value="1"/>
</dbReference>
<proteinExistence type="inferred from homology"/>
<reference evidence="8" key="1">
    <citation type="submission" date="2022-08" db="EMBL/GenBank/DDBJ databases">
        <title>Novel sulphate-reducing endosymbionts in the free-living metamonad Anaeramoeba.</title>
        <authorList>
            <person name="Jerlstrom-Hultqvist J."/>
            <person name="Cepicka I."/>
            <person name="Gallot-Lavallee L."/>
            <person name="Salas-Leiva D."/>
            <person name="Curtis B.A."/>
            <person name="Zahonova K."/>
            <person name="Pipaliya S."/>
            <person name="Dacks J."/>
            <person name="Roger A.J."/>
        </authorList>
    </citation>
    <scope>NUCLEOTIDE SEQUENCE</scope>
    <source>
        <strain evidence="8">Busselton2</strain>
    </source>
</reference>
<evidence type="ECO:0000256" key="4">
    <source>
        <dbReference type="ARBA" id="ARBA00022729"/>
    </source>
</evidence>
<comment type="similarity">
    <text evidence="2 7">Belongs to the nonaspanin (TM9SF) (TC 9.A.2) family.</text>
</comment>
<dbReference type="GO" id="GO:0072657">
    <property type="term" value="P:protein localization to membrane"/>
    <property type="evidence" value="ECO:0007669"/>
    <property type="project" value="TreeGrafter"/>
</dbReference>
<feature type="chain" id="PRO_5043108327" description="Transmembrane 9 superfamily member" evidence="7">
    <location>
        <begin position="26"/>
        <end position="594"/>
    </location>
</feature>
<keyword evidence="3 7" id="KW-0812">Transmembrane</keyword>
<evidence type="ECO:0000256" key="5">
    <source>
        <dbReference type="ARBA" id="ARBA00022989"/>
    </source>
</evidence>